<evidence type="ECO:0000259" key="6">
    <source>
        <dbReference type="Pfam" id="PF00685"/>
    </source>
</evidence>
<dbReference type="GeneID" id="117361134"/>
<evidence type="ECO:0000313" key="8">
    <source>
        <dbReference type="RefSeq" id="XP_033801961.1"/>
    </source>
</evidence>
<evidence type="ECO:0000256" key="5">
    <source>
        <dbReference type="RuleBase" id="RU361155"/>
    </source>
</evidence>
<gene>
    <name evidence="8 9 10" type="primary">LOC117361134</name>
</gene>
<dbReference type="RefSeq" id="XP_033801963.1">
    <property type="nucleotide sequence ID" value="XM_033946072.1"/>
</dbReference>
<organism evidence="7 8">
    <name type="scientific">Geotrypetes seraphini</name>
    <name type="common">Gaboon caecilian</name>
    <name type="synonym">Caecilia seraphini</name>
    <dbReference type="NCBI Taxonomy" id="260995"/>
    <lineage>
        <taxon>Eukaryota</taxon>
        <taxon>Metazoa</taxon>
        <taxon>Chordata</taxon>
        <taxon>Craniata</taxon>
        <taxon>Vertebrata</taxon>
        <taxon>Euteleostomi</taxon>
        <taxon>Amphibia</taxon>
        <taxon>Gymnophiona</taxon>
        <taxon>Geotrypetes</taxon>
    </lineage>
</organism>
<dbReference type="FunFam" id="3.40.50.300:FF:000433">
    <property type="entry name" value="Estrogen sulfotransferase"/>
    <property type="match status" value="1"/>
</dbReference>
<dbReference type="Pfam" id="PF00685">
    <property type="entry name" value="Sulfotransfer_1"/>
    <property type="match status" value="1"/>
</dbReference>
<comment type="similarity">
    <text evidence="2 5">Belongs to the sulfotransferase 1 family.</text>
</comment>
<evidence type="ECO:0000256" key="4">
    <source>
        <dbReference type="ARBA" id="ARBA00022679"/>
    </source>
</evidence>
<dbReference type="InterPro" id="IPR000863">
    <property type="entry name" value="Sulfotransferase_dom"/>
</dbReference>
<keyword evidence="3" id="KW-0963">Cytoplasm</keyword>
<evidence type="ECO:0000256" key="3">
    <source>
        <dbReference type="ARBA" id="ARBA00022490"/>
    </source>
</evidence>
<dbReference type="OrthoDB" id="205623at2759"/>
<dbReference type="AlphaFoldDB" id="A0A6P8RHQ7"/>
<dbReference type="KEGG" id="gsh:117361134"/>
<dbReference type="GO" id="GO:0005737">
    <property type="term" value="C:cytoplasm"/>
    <property type="evidence" value="ECO:0007669"/>
    <property type="project" value="UniProtKB-SubCell"/>
</dbReference>
<protein>
    <recommendedName>
        <fullName evidence="5">Sulfotransferase</fullName>
        <ecNumber evidence="5">2.8.2.-</ecNumber>
    </recommendedName>
</protein>
<accession>A0A6P8RHQ7</accession>
<keyword evidence="4 5" id="KW-0808">Transferase</keyword>
<reference evidence="8 9" key="1">
    <citation type="submission" date="2025-04" db="UniProtKB">
        <authorList>
            <consortium name="RefSeq"/>
        </authorList>
    </citation>
    <scope>IDENTIFICATION</scope>
</reference>
<evidence type="ECO:0000313" key="7">
    <source>
        <dbReference type="Proteomes" id="UP000515159"/>
    </source>
</evidence>
<proteinExistence type="inferred from homology"/>
<dbReference type="RefSeq" id="XP_033801961.1">
    <property type="nucleotide sequence ID" value="XM_033946070.1"/>
</dbReference>
<dbReference type="Proteomes" id="UP000515159">
    <property type="component" value="Chromosome 5"/>
</dbReference>
<evidence type="ECO:0000313" key="10">
    <source>
        <dbReference type="RefSeq" id="XP_033801963.1"/>
    </source>
</evidence>
<dbReference type="Gene3D" id="3.40.50.300">
    <property type="entry name" value="P-loop containing nucleotide triphosphate hydrolases"/>
    <property type="match status" value="1"/>
</dbReference>
<dbReference type="PANTHER" id="PTHR11783">
    <property type="entry name" value="SULFOTRANSFERASE SULT"/>
    <property type="match status" value="1"/>
</dbReference>
<sequence length="316" mass="37402">MSTHSAEMVEEEKNYSDILKSAPEDAFKRFPLKLVHGIPLMEPIAQNWQRVEEFQARPDDLLISTYPKSGTTWMQEIVDLIYNEGDVEKARRAPTNIRMPFLELFIQKSMLSDVDFLEKTSSPRIIKTHLPFQLVPKSFWNLNCKTIYVARNAKDCAVSFYYFDKMNLTQPEPGTWNEYLQKFMEEKLSWGSWYNHVRDYWDEKDKHRILYVFYEDMKEDPAREIRKVMQFLEKDLGEEVIQKIVHHTSFQVMKENPMANGTSVPSFIFDQSISPFMRKGEVGNWKHHFTVAQNEAFDAHYQHKMKGTTVTFRTQI</sequence>
<feature type="domain" description="Sulfotransferase" evidence="6">
    <location>
        <begin position="58"/>
        <end position="308"/>
    </location>
</feature>
<evidence type="ECO:0000256" key="2">
    <source>
        <dbReference type="ARBA" id="ARBA00005771"/>
    </source>
</evidence>
<dbReference type="SUPFAM" id="SSF52540">
    <property type="entry name" value="P-loop containing nucleoside triphosphate hydrolases"/>
    <property type="match status" value="1"/>
</dbReference>
<keyword evidence="7" id="KW-1185">Reference proteome</keyword>
<name>A0A6P8RHQ7_GEOSA</name>
<dbReference type="RefSeq" id="XP_033801962.1">
    <property type="nucleotide sequence ID" value="XM_033946071.1"/>
</dbReference>
<comment type="subcellular location">
    <subcellularLocation>
        <location evidence="1">Cytoplasm</location>
    </subcellularLocation>
</comment>
<dbReference type="InterPro" id="IPR027417">
    <property type="entry name" value="P-loop_NTPase"/>
</dbReference>
<evidence type="ECO:0000256" key="1">
    <source>
        <dbReference type="ARBA" id="ARBA00004496"/>
    </source>
</evidence>
<dbReference type="EC" id="2.8.2.-" evidence="5"/>
<evidence type="ECO:0000313" key="9">
    <source>
        <dbReference type="RefSeq" id="XP_033801962.1"/>
    </source>
</evidence>
<dbReference type="GO" id="GO:0008146">
    <property type="term" value="F:sulfotransferase activity"/>
    <property type="evidence" value="ECO:0007669"/>
    <property type="project" value="InterPro"/>
</dbReference>